<evidence type="ECO:0000259" key="1">
    <source>
        <dbReference type="Pfam" id="PF08450"/>
    </source>
</evidence>
<feature type="domain" description="DUF6797" evidence="2">
    <location>
        <begin position="68"/>
        <end position="172"/>
    </location>
</feature>
<feature type="non-terminal residue" evidence="3">
    <location>
        <position position="1"/>
    </location>
</feature>
<sequence length="585" mass="65132">LAIAAAFSISAIGQANDVELTGRPYIDMNYGPYLSASIEAAPGNIAYKGIAIRLDDGPGGISKGSEFVVFETDTLRMAAAWSGDGFIDWRSIVYDGSHGTHPKLVGERLFTNPVAPGWARPGTDQFEDPRLRGLDNKPYGPLPRDWGQWRGLFLHNDRVILYYKIGGVRVFESPSLTKLLSGQKVVIRNINIAKRDTDLVLQVAHVAGSEPKLRTVDHQQIAVYDNKLTVGVVGGTEGTKLEPTAEGHLRLRIPRGEPVTLKLFSSRIKEGFMGMFGSMMIQNSKPENLVALVQSDRERRWPESMKTKPRRMGKPGAFVTEVITAPDKNPYRSWMRLGGFDFFEGGDRAAVCTWMGDVWLVDGINSKPQEFTWTRIATGMFQPLGLKIVEGKIFVTCRDQITQLVDTNDDGETDYYRAFNHDAQVTEHFHEFAMGLQTDAHGNFYYTKAARHAKTALVPQHGTLLRVSPDGKTTEIIASGFRAPNGVCVNPDGTFYVSDQEGHWTPKNEINLIEKGKFYGNLMGYHRGLTEADITSPMVWMHNDFDRSPAEQLWVNSDKWGGLGSQLINLSYGTGYVYVVMEEKV</sequence>
<dbReference type="InterPro" id="IPR011042">
    <property type="entry name" value="6-blade_b-propeller_TolB-like"/>
</dbReference>
<feature type="non-terminal residue" evidence="3">
    <location>
        <position position="585"/>
    </location>
</feature>
<organism evidence="3">
    <name type="scientific">marine metagenome</name>
    <dbReference type="NCBI Taxonomy" id="408172"/>
    <lineage>
        <taxon>unclassified sequences</taxon>
        <taxon>metagenomes</taxon>
        <taxon>ecological metagenomes</taxon>
    </lineage>
</organism>
<dbReference type="InterPro" id="IPR046476">
    <property type="entry name" value="DUF6797"/>
</dbReference>
<gene>
    <name evidence="3" type="ORF">METZ01_LOCUS120713</name>
</gene>
<feature type="domain" description="SMP-30/Gluconolactonase/LRE-like region" evidence="1">
    <location>
        <begin position="436"/>
        <end position="499"/>
    </location>
</feature>
<dbReference type="Pfam" id="PF08450">
    <property type="entry name" value="SGL"/>
    <property type="match status" value="1"/>
</dbReference>
<dbReference type="SUPFAM" id="SSF63829">
    <property type="entry name" value="Calcium-dependent phosphotriesterase"/>
    <property type="match status" value="1"/>
</dbReference>
<proteinExistence type="predicted"/>
<dbReference type="PANTHER" id="PTHR33546:SF1">
    <property type="entry name" value="LARGE, MULTIFUNCTIONAL SECRETED PROTEIN"/>
    <property type="match status" value="1"/>
</dbReference>
<dbReference type="Gene3D" id="2.120.10.30">
    <property type="entry name" value="TolB, C-terminal domain"/>
    <property type="match status" value="1"/>
</dbReference>
<evidence type="ECO:0000259" key="2">
    <source>
        <dbReference type="Pfam" id="PF20601"/>
    </source>
</evidence>
<accession>A0A381XSV9</accession>
<dbReference type="PANTHER" id="PTHR33546">
    <property type="entry name" value="LARGE, MULTIFUNCTIONAL SECRETED PROTEIN-RELATED"/>
    <property type="match status" value="1"/>
</dbReference>
<protein>
    <recommendedName>
        <fullName evidence="4">SMP-30/Gluconolactonase/LRE-like region domain-containing protein</fullName>
    </recommendedName>
</protein>
<evidence type="ECO:0000313" key="3">
    <source>
        <dbReference type="EMBL" id="SVA67859.1"/>
    </source>
</evidence>
<dbReference type="EMBL" id="UINC01016267">
    <property type="protein sequence ID" value="SVA67859.1"/>
    <property type="molecule type" value="Genomic_DNA"/>
</dbReference>
<dbReference type="Pfam" id="PF20601">
    <property type="entry name" value="DUF6797"/>
    <property type="match status" value="1"/>
</dbReference>
<dbReference type="InterPro" id="IPR013658">
    <property type="entry name" value="SGL"/>
</dbReference>
<reference evidence="3" key="1">
    <citation type="submission" date="2018-05" db="EMBL/GenBank/DDBJ databases">
        <authorList>
            <person name="Lanie J.A."/>
            <person name="Ng W.-L."/>
            <person name="Kazmierczak K.M."/>
            <person name="Andrzejewski T.M."/>
            <person name="Davidsen T.M."/>
            <person name="Wayne K.J."/>
            <person name="Tettelin H."/>
            <person name="Glass J.I."/>
            <person name="Rusch D."/>
            <person name="Podicherti R."/>
            <person name="Tsui H.-C.T."/>
            <person name="Winkler M.E."/>
        </authorList>
    </citation>
    <scope>NUCLEOTIDE SEQUENCE</scope>
</reference>
<name>A0A381XSV9_9ZZZZ</name>
<evidence type="ECO:0008006" key="4">
    <source>
        <dbReference type="Google" id="ProtNLM"/>
    </source>
</evidence>
<dbReference type="AlphaFoldDB" id="A0A381XSV9"/>